<reference evidence="7 8" key="1">
    <citation type="journal article" date="2011" name="J. Bacteriol.">
        <title>Complete genome sequence of Metallosphaera cuprina, a metal sulfide-oxidizing archaeon from a hot spring.</title>
        <authorList>
            <person name="Liu L.J."/>
            <person name="You X.Y."/>
            <person name="Zheng H."/>
            <person name="Wang S."/>
            <person name="Jiang C.Y."/>
            <person name="Liu S.J."/>
        </authorList>
    </citation>
    <scope>NUCLEOTIDE SEQUENCE [LARGE SCALE GENOMIC DNA]</scope>
    <source>
        <strain evidence="7 8">Ar-4</strain>
    </source>
</reference>
<keyword evidence="4" id="KW-0408">Iron</keyword>
<dbReference type="InterPro" id="IPR007197">
    <property type="entry name" value="rSAM"/>
</dbReference>
<evidence type="ECO:0000256" key="4">
    <source>
        <dbReference type="ARBA" id="ARBA00023004"/>
    </source>
</evidence>
<name>F4G1U5_METCR</name>
<dbReference type="InterPro" id="IPR006638">
    <property type="entry name" value="Elp3/MiaA/NifB-like_rSAM"/>
</dbReference>
<evidence type="ECO:0000256" key="1">
    <source>
        <dbReference type="ARBA" id="ARBA00022485"/>
    </source>
</evidence>
<dbReference type="InterPro" id="IPR058240">
    <property type="entry name" value="rSAM_sf"/>
</dbReference>
<dbReference type="Proteomes" id="UP000007812">
    <property type="component" value="Chromosome"/>
</dbReference>
<evidence type="ECO:0000256" key="3">
    <source>
        <dbReference type="ARBA" id="ARBA00022723"/>
    </source>
</evidence>
<dbReference type="InterPro" id="IPR013785">
    <property type="entry name" value="Aldolase_TIM"/>
</dbReference>
<organism evidence="7 8">
    <name type="scientific">Metallosphaera cuprina (strain Ar-4)</name>
    <dbReference type="NCBI Taxonomy" id="1006006"/>
    <lineage>
        <taxon>Archaea</taxon>
        <taxon>Thermoproteota</taxon>
        <taxon>Thermoprotei</taxon>
        <taxon>Sulfolobales</taxon>
        <taxon>Sulfolobaceae</taxon>
        <taxon>Metallosphaera</taxon>
    </lineage>
</organism>
<keyword evidence="5" id="KW-0411">Iron-sulfur</keyword>
<dbReference type="AlphaFoldDB" id="F4G1U5"/>
<dbReference type="CDD" id="cd01335">
    <property type="entry name" value="Radical_SAM"/>
    <property type="match status" value="1"/>
</dbReference>
<dbReference type="GeneID" id="10492920"/>
<keyword evidence="2" id="KW-0949">S-adenosyl-L-methionine</keyword>
<sequence>MEVLLSAGTYYGIKKGMMYSQTAYGLMTGGCINKCAFCSQSLSNPADKTYLSRVKWFPVDLEIVKEKLSIFKRFCLQTVVKPGFEEELVKIAGEIQIRKSITTVPISSDYLRTLKERGVDYLGTGMDTTESNWERVSKPGKFSDYIDFIKRAVSIFGKRRVFVHLIYGLGEREDEFVSLMEYLYSIGAEVALFAFTPIKGTPMGSMKPPKLEDYRRIQKIRFKLSHGFESDEKSVLTSGCPSCDRPFYNEDPRGELYNVPFTVREK</sequence>
<dbReference type="RefSeq" id="WP_013737332.1">
    <property type="nucleotide sequence ID" value="NC_015435.1"/>
</dbReference>
<dbReference type="PANTHER" id="PTHR22976">
    <property type="entry name" value="BIOTIN SYNTHASE"/>
    <property type="match status" value="1"/>
</dbReference>
<dbReference type="SMART" id="SM00729">
    <property type="entry name" value="Elp3"/>
    <property type="match status" value="1"/>
</dbReference>
<dbReference type="SFLD" id="SFLDS00029">
    <property type="entry name" value="Radical_SAM"/>
    <property type="match status" value="1"/>
</dbReference>
<dbReference type="GO" id="GO:0051537">
    <property type="term" value="F:2 iron, 2 sulfur cluster binding"/>
    <property type="evidence" value="ECO:0007669"/>
    <property type="project" value="TreeGrafter"/>
</dbReference>
<dbReference type="EMBL" id="CP002656">
    <property type="protein sequence ID" value="AEB94834.1"/>
    <property type="molecule type" value="Genomic_DNA"/>
</dbReference>
<protein>
    <submittedName>
        <fullName evidence="7">Radical SAM domain-containing protein</fullName>
    </submittedName>
</protein>
<dbReference type="GO" id="GO:0046872">
    <property type="term" value="F:metal ion binding"/>
    <property type="evidence" value="ECO:0007669"/>
    <property type="project" value="UniProtKB-KW"/>
</dbReference>
<dbReference type="Gene3D" id="3.20.20.70">
    <property type="entry name" value="Aldolase class I"/>
    <property type="match status" value="1"/>
</dbReference>
<accession>F4G1U5</accession>
<gene>
    <name evidence="7" type="ordered locus">Mcup_0729</name>
</gene>
<dbReference type="SFLD" id="SFLDG01098">
    <property type="entry name" value="Uncharacterised_Radical_SAM_Su"/>
    <property type="match status" value="1"/>
</dbReference>
<keyword evidence="3" id="KW-0479">Metal-binding</keyword>
<dbReference type="eggNOG" id="arCOG00662">
    <property type="taxonomic scope" value="Archaea"/>
</dbReference>
<proteinExistence type="predicted"/>
<dbReference type="KEGG" id="mcn:Mcup_0729"/>
<evidence type="ECO:0000256" key="2">
    <source>
        <dbReference type="ARBA" id="ARBA00022691"/>
    </source>
</evidence>
<dbReference type="SUPFAM" id="SSF102114">
    <property type="entry name" value="Radical SAM enzymes"/>
    <property type="match status" value="1"/>
</dbReference>
<dbReference type="STRING" id="1006006.Mcup_0729"/>
<feature type="domain" description="Radical SAM core" evidence="6">
    <location>
        <begin position="17"/>
        <end position="229"/>
    </location>
</feature>
<evidence type="ECO:0000313" key="8">
    <source>
        <dbReference type="Proteomes" id="UP000007812"/>
    </source>
</evidence>
<dbReference type="GO" id="GO:0051539">
    <property type="term" value="F:4 iron, 4 sulfur cluster binding"/>
    <property type="evidence" value="ECO:0007669"/>
    <property type="project" value="UniProtKB-KW"/>
</dbReference>
<dbReference type="OrthoDB" id="15118at2157"/>
<dbReference type="Pfam" id="PF04055">
    <property type="entry name" value="Radical_SAM"/>
    <property type="match status" value="1"/>
</dbReference>
<dbReference type="InterPro" id="IPR002684">
    <property type="entry name" value="Biotin_synth/BioAB"/>
</dbReference>
<dbReference type="PROSITE" id="PS51918">
    <property type="entry name" value="RADICAL_SAM"/>
    <property type="match status" value="1"/>
</dbReference>
<evidence type="ECO:0000259" key="6">
    <source>
        <dbReference type="PROSITE" id="PS51918"/>
    </source>
</evidence>
<evidence type="ECO:0000313" key="7">
    <source>
        <dbReference type="EMBL" id="AEB94834.1"/>
    </source>
</evidence>
<dbReference type="PANTHER" id="PTHR22976:SF2">
    <property type="entry name" value="BIOTIN SYNTHASE, MITOCHONDRIAL"/>
    <property type="match status" value="1"/>
</dbReference>
<keyword evidence="8" id="KW-1185">Reference proteome</keyword>
<dbReference type="GO" id="GO:0009102">
    <property type="term" value="P:biotin biosynthetic process"/>
    <property type="evidence" value="ECO:0007669"/>
    <property type="project" value="InterPro"/>
</dbReference>
<dbReference type="HOGENOM" id="CLU_054041_0_0_2"/>
<keyword evidence="1" id="KW-0004">4Fe-4S</keyword>
<dbReference type="GO" id="GO:0004076">
    <property type="term" value="F:biotin synthase activity"/>
    <property type="evidence" value="ECO:0007669"/>
    <property type="project" value="InterPro"/>
</dbReference>
<evidence type="ECO:0000256" key="5">
    <source>
        <dbReference type="ARBA" id="ARBA00023014"/>
    </source>
</evidence>
<dbReference type="PATRIC" id="fig|1006006.8.peg.728"/>